<evidence type="ECO:0000313" key="3">
    <source>
        <dbReference type="Proteomes" id="UP000507470"/>
    </source>
</evidence>
<sequence>MRRIKQSTKRTRRQKSRSVGGHVICNTRSQKKKSSGGRVLCRTDAQENRSSERRVFCSTGSQQSMSSGRHVVCSTGRQRNISRGGHMFLRLSTTKSTNNGRRSTIESFHSENVTIIRCSHSLEHPRSLVVYKSRSSSLNRMEINKTDESVRECTMNSNNSYHSVKQKSSKTSDVINGEIMFSTISCSSTARTIQCSFNKTRLRSQEDIVNRRSLRNSANSISSMTRKSSSLKNIIVRRASIY</sequence>
<dbReference type="OrthoDB" id="10536778at2759"/>
<dbReference type="Proteomes" id="UP000507470">
    <property type="component" value="Unassembled WGS sequence"/>
</dbReference>
<organism evidence="2 3">
    <name type="scientific">Mytilus coruscus</name>
    <name type="common">Sea mussel</name>
    <dbReference type="NCBI Taxonomy" id="42192"/>
    <lineage>
        <taxon>Eukaryota</taxon>
        <taxon>Metazoa</taxon>
        <taxon>Spiralia</taxon>
        <taxon>Lophotrochozoa</taxon>
        <taxon>Mollusca</taxon>
        <taxon>Bivalvia</taxon>
        <taxon>Autobranchia</taxon>
        <taxon>Pteriomorphia</taxon>
        <taxon>Mytilida</taxon>
        <taxon>Mytiloidea</taxon>
        <taxon>Mytilidae</taxon>
        <taxon>Mytilinae</taxon>
        <taxon>Mytilus</taxon>
    </lineage>
</organism>
<gene>
    <name evidence="2" type="ORF">MCOR_629</name>
</gene>
<proteinExistence type="predicted"/>
<feature type="compositionally biased region" description="Basic residues" evidence="1">
    <location>
        <begin position="1"/>
        <end position="16"/>
    </location>
</feature>
<dbReference type="EMBL" id="CACVKT020000157">
    <property type="protein sequence ID" value="CAC5356526.1"/>
    <property type="molecule type" value="Genomic_DNA"/>
</dbReference>
<evidence type="ECO:0000313" key="2">
    <source>
        <dbReference type="EMBL" id="CAC5356526.1"/>
    </source>
</evidence>
<feature type="compositionally biased region" description="Polar residues" evidence="1">
    <location>
        <begin position="58"/>
        <end position="67"/>
    </location>
</feature>
<protein>
    <submittedName>
        <fullName evidence="2">Uncharacterized protein</fullName>
    </submittedName>
</protein>
<feature type="region of interest" description="Disordered" evidence="1">
    <location>
        <begin position="51"/>
        <end position="78"/>
    </location>
</feature>
<reference evidence="2 3" key="1">
    <citation type="submission" date="2020-06" db="EMBL/GenBank/DDBJ databases">
        <authorList>
            <person name="Li R."/>
            <person name="Bekaert M."/>
        </authorList>
    </citation>
    <scope>NUCLEOTIDE SEQUENCE [LARGE SCALE GENOMIC DNA]</scope>
    <source>
        <strain evidence="3">wild</strain>
    </source>
</reference>
<feature type="region of interest" description="Disordered" evidence="1">
    <location>
        <begin position="1"/>
        <end position="20"/>
    </location>
</feature>
<accession>A0A6J7ZX26</accession>
<name>A0A6J7ZX26_MYTCO</name>
<keyword evidence="3" id="KW-1185">Reference proteome</keyword>
<evidence type="ECO:0000256" key="1">
    <source>
        <dbReference type="SAM" id="MobiDB-lite"/>
    </source>
</evidence>
<dbReference type="AlphaFoldDB" id="A0A6J7ZX26"/>